<dbReference type="AlphaFoldDB" id="X1VSW4"/>
<sequence length="76" mass="8481">MTRLINALGIRGVGETVARDLAHHFQSMDALAEATQDKLERIEGIGPNTATTIIDWNVQSANRRLLKKLREGDVWP</sequence>
<dbReference type="Pfam" id="PF12826">
    <property type="entry name" value="HHH_2"/>
    <property type="match status" value="1"/>
</dbReference>
<evidence type="ECO:0000256" key="4">
    <source>
        <dbReference type="ARBA" id="ARBA00022763"/>
    </source>
</evidence>
<dbReference type="GO" id="GO:0003677">
    <property type="term" value="F:DNA binding"/>
    <property type="evidence" value="ECO:0007669"/>
    <property type="project" value="InterPro"/>
</dbReference>
<evidence type="ECO:0000256" key="2">
    <source>
        <dbReference type="ARBA" id="ARBA00022705"/>
    </source>
</evidence>
<gene>
    <name evidence="9" type="ORF">S12H4_61974</name>
</gene>
<accession>X1VSW4</accession>
<dbReference type="SMART" id="SM00278">
    <property type="entry name" value="HhH1"/>
    <property type="match status" value="2"/>
</dbReference>
<evidence type="ECO:0000256" key="6">
    <source>
        <dbReference type="ARBA" id="ARBA00023027"/>
    </source>
</evidence>
<dbReference type="Gene3D" id="1.10.150.20">
    <property type="entry name" value="5' to 3' exonuclease, C-terminal subdomain"/>
    <property type="match status" value="1"/>
</dbReference>
<comment type="caution">
    <text evidence="9">The sequence shown here is derived from an EMBL/GenBank/DDBJ whole genome shotgun (WGS) entry which is preliminary data.</text>
</comment>
<keyword evidence="7" id="KW-0234">DNA repair</keyword>
<proteinExistence type="predicted"/>
<keyword evidence="1" id="KW-0436">Ligase</keyword>
<dbReference type="FunFam" id="1.10.150.20:FF:000006">
    <property type="entry name" value="DNA ligase"/>
    <property type="match status" value="1"/>
</dbReference>
<feature type="domain" description="Helix-hairpin-helix DNA-binding motif class 1" evidence="8">
    <location>
        <begin position="37"/>
        <end position="56"/>
    </location>
</feature>
<keyword evidence="5" id="KW-0862">Zinc</keyword>
<dbReference type="SUPFAM" id="SSF47781">
    <property type="entry name" value="RuvA domain 2-like"/>
    <property type="match status" value="1"/>
</dbReference>
<dbReference type="EMBL" id="BARW01041351">
    <property type="protein sequence ID" value="GAJ23917.1"/>
    <property type="molecule type" value="Genomic_DNA"/>
</dbReference>
<evidence type="ECO:0000259" key="8">
    <source>
        <dbReference type="SMART" id="SM00278"/>
    </source>
</evidence>
<organism evidence="9">
    <name type="scientific">marine sediment metagenome</name>
    <dbReference type="NCBI Taxonomy" id="412755"/>
    <lineage>
        <taxon>unclassified sequences</taxon>
        <taxon>metagenomes</taxon>
        <taxon>ecological metagenomes</taxon>
    </lineage>
</organism>
<dbReference type="InterPro" id="IPR010994">
    <property type="entry name" value="RuvA_2-like"/>
</dbReference>
<keyword evidence="3" id="KW-0479">Metal-binding</keyword>
<evidence type="ECO:0000256" key="1">
    <source>
        <dbReference type="ARBA" id="ARBA00022598"/>
    </source>
</evidence>
<evidence type="ECO:0000256" key="5">
    <source>
        <dbReference type="ARBA" id="ARBA00022833"/>
    </source>
</evidence>
<evidence type="ECO:0000313" key="9">
    <source>
        <dbReference type="EMBL" id="GAJ23917.1"/>
    </source>
</evidence>
<keyword evidence="6" id="KW-0520">NAD</keyword>
<keyword evidence="4" id="KW-0227">DNA damage</keyword>
<dbReference type="InterPro" id="IPR041663">
    <property type="entry name" value="DisA/LigA_HHH"/>
</dbReference>
<dbReference type="GO" id="GO:0016874">
    <property type="term" value="F:ligase activity"/>
    <property type="evidence" value="ECO:0007669"/>
    <property type="project" value="UniProtKB-KW"/>
</dbReference>
<evidence type="ECO:0000256" key="3">
    <source>
        <dbReference type="ARBA" id="ARBA00022723"/>
    </source>
</evidence>
<name>X1VSW4_9ZZZZ</name>
<feature type="domain" description="Helix-hairpin-helix DNA-binding motif class 1" evidence="8">
    <location>
        <begin position="5"/>
        <end position="24"/>
    </location>
</feature>
<feature type="non-terminal residue" evidence="9">
    <location>
        <position position="76"/>
    </location>
</feature>
<dbReference type="GO" id="GO:0046872">
    <property type="term" value="F:metal ion binding"/>
    <property type="evidence" value="ECO:0007669"/>
    <property type="project" value="UniProtKB-KW"/>
</dbReference>
<dbReference type="InterPro" id="IPR003583">
    <property type="entry name" value="Hlx-hairpin-Hlx_DNA-bd_motif"/>
</dbReference>
<protein>
    <recommendedName>
        <fullName evidence="8">Helix-hairpin-helix DNA-binding motif class 1 domain-containing protein</fullName>
    </recommendedName>
</protein>
<dbReference type="GO" id="GO:0006281">
    <property type="term" value="P:DNA repair"/>
    <property type="evidence" value="ECO:0007669"/>
    <property type="project" value="UniProtKB-KW"/>
</dbReference>
<keyword evidence="2" id="KW-0235">DNA replication</keyword>
<dbReference type="GO" id="GO:0006260">
    <property type="term" value="P:DNA replication"/>
    <property type="evidence" value="ECO:0007669"/>
    <property type="project" value="UniProtKB-KW"/>
</dbReference>
<reference evidence="9" key="1">
    <citation type="journal article" date="2014" name="Front. Microbiol.">
        <title>High frequency of phylogenetically diverse reductive dehalogenase-homologous genes in deep subseafloor sedimentary metagenomes.</title>
        <authorList>
            <person name="Kawai M."/>
            <person name="Futagami T."/>
            <person name="Toyoda A."/>
            <person name="Takaki Y."/>
            <person name="Nishi S."/>
            <person name="Hori S."/>
            <person name="Arai W."/>
            <person name="Tsubouchi T."/>
            <person name="Morono Y."/>
            <person name="Uchiyama I."/>
            <person name="Ito T."/>
            <person name="Fujiyama A."/>
            <person name="Inagaki F."/>
            <person name="Takami H."/>
        </authorList>
    </citation>
    <scope>NUCLEOTIDE SEQUENCE</scope>
    <source>
        <strain evidence="9">Expedition CK06-06</strain>
    </source>
</reference>
<evidence type="ECO:0000256" key="7">
    <source>
        <dbReference type="ARBA" id="ARBA00023204"/>
    </source>
</evidence>